<feature type="chain" id="PRO_5039314003" evidence="1">
    <location>
        <begin position="20"/>
        <end position="669"/>
    </location>
</feature>
<reference evidence="2" key="1">
    <citation type="journal article" date="2021" name="PeerJ">
        <title>Extensive microbial diversity within the chicken gut microbiome revealed by metagenomics and culture.</title>
        <authorList>
            <person name="Gilroy R."/>
            <person name="Ravi A."/>
            <person name="Getino M."/>
            <person name="Pursley I."/>
            <person name="Horton D.L."/>
            <person name="Alikhan N.F."/>
            <person name="Baker D."/>
            <person name="Gharbi K."/>
            <person name="Hall N."/>
            <person name="Watson M."/>
            <person name="Adriaenssens E.M."/>
            <person name="Foster-Nyarko E."/>
            <person name="Jarju S."/>
            <person name="Secka A."/>
            <person name="Antonio M."/>
            <person name="Oren A."/>
            <person name="Chaudhuri R.R."/>
            <person name="La Ragione R."/>
            <person name="Hildebrand F."/>
            <person name="Pallen M.J."/>
        </authorList>
    </citation>
    <scope>NUCLEOTIDE SEQUENCE</scope>
    <source>
        <strain evidence="2">Gambia16-930</strain>
    </source>
</reference>
<dbReference type="AlphaFoldDB" id="A0A9D1RGK1"/>
<protein>
    <submittedName>
        <fullName evidence="2">Gliding motility-associated C-terminal domain-containing protein</fullName>
    </submittedName>
</protein>
<dbReference type="NCBIfam" id="TIGR04131">
    <property type="entry name" value="Bac_Flav_CTERM"/>
    <property type="match status" value="1"/>
</dbReference>
<sequence length="669" mass="75576">MKGFLLFLTCLVVSLFGFSQNNIEVYCAEVNEDGSTTIHYRTVEGNGFYGYIISAYDFSEEAYLQVGIENDIMQGSYTDNVRNANVEQINYLVTADFGEDRRPYGGIKTMFLSYEQVSDNEINLSWTSLGSSMPEGSQGQSYKLYRKQKKQSDQWQLIAVQDERQYTDIFPPVCSDTILYKVELENVNGCVSRSNQVQIEVGDNEIPQMPDLKSVSVDQQTQTLVLNWVPSSSEDVYGYVICSGNPCVALDTVWGADAYEYYCEDCSVEELNSLAVMAIDTCFNTSLRTDSHTNIVLSAYRETCSDKVRLQWNPYEDFPDGVERYDIYVGYDNAVPILFSTASAVGEQITIDPSHSSCSIYVRAVSNDGVISNSNKVTLFIETAEQVDFIEIRKVSVRQSNEEVDLEFYVDASLEVSKYVLKRSADNSSYRQVAYIPYTGDNTLTYVDHLPSSATGTMYSYILEAPDACGLLYTASEPAFIMQLSLEEIDMNTNRLTWTPYVSWENTVGSYEIYRQSEGDPEAVLIDATTQTSYTDYVGDLMSAADKTYYYVRAIEASAGIDGKKQTANSTHPYIKRETLFFVPNAFTPKAAENNIFKPVCHFVRTGTYQMRIYNRYGTLLFSTTDIEEGWDGRYKGEFCFPDVYVYFIEYVNSDGEKEVRKGTVAVVD</sequence>
<gene>
    <name evidence="2" type="ORF">IAC47_04330</name>
</gene>
<dbReference type="EMBL" id="DXGG01000137">
    <property type="protein sequence ID" value="HIW87484.1"/>
    <property type="molecule type" value="Genomic_DNA"/>
</dbReference>
<proteinExistence type="predicted"/>
<name>A0A9D1RGK1_9BACT</name>
<dbReference type="Pfam" id="PF13585">
    <property type="entry name" value="CHU_C"/>
    <property type="match status" value="1"/>
</dbReference>
<organism evidence="2 3">
    <name type="scientific">Candidatus Onthomorpha intestinigallinarum</name>
    <dbReference type="NCBI Taxonomy" id="2840880"/>
    <lineage>
        <taxon>Bacteria</taxon>
        <taxon>Pseudomonadati</taxon>
        <taxon>Bacteroidota</taxon>
        <taxon>Bacteroidia</taxon>
        <taxon>Bacteroidales</taxon>
        <taxon>Candidatus Onthomorpha</taxon>
    </lineage>
</organism>
<reference evidence="2" key="2">
    <citation type="submission" date="2021-04" db="EMBL/GenBank/DDBJ databases">
        <authorList>
            <person name="Gilroy R."/>
        </authorList>
    </citation>
    <scope>NUCLEOTIDE SEQUENCE</scope>
    <source>
        <strain evidence="2">Gambia16-930</strain>
    </source>
</reference>
<dbReference type="InterPro" id="IPR013783">
    <property type="entry name" value="Ig-like_fold"/>
</dbReference>
<dbReference type="InterPro" id="IPR026341">
    <property type="entry name" value="T9SS_type_B"/>
</dbReference>
<evidence type="ECO:0000256" key="1">
    <source>
        <dbReference type="SAM" id="SignalP"/>
    </source>
</evidence>
<comment type="caution">
    <text evidence="2">The sequence shown here is derived from an EMBL/GenBank/DDBJ whole genome shotgun (WGS) entry which is preliminary data.</text>
</comment>
<dbReference type="Proteomes" id="UP000824267">
    <property type="component" value="Unassembled WGS sequence"/>
</dbReference>
<evidence type="ECO:0000313" key="3">
    <source>
        <dbReference type="Proteomes" id="UP000824267"/>
    </source>
</evidence>
<evidence type="ECO:0000313" key="2">
    <source>
        <dbReference type="EMBL" id="HIW87484.1"/>
    </source>
</evidence>
<feature type="signal peptide" evidence="1">
    <location>
        <begin position="1"/>
        <end position="19"/>
    </location>
</feature>
<accession>A0A9D1RGK1</accession>
<dbReference type="Gene3D" id="2.60.40.10">
    <property type="entry name" value="Immunoglobulins"/>
    <property type="match status" value="2"/>
</dbReference>
<keyword evidence="1" id="KW-0732">Signal</keyword>